<gene>
    <name evidence="11" type="primary">ltaS</name>
    <name evidence="11" type="ORF">ERS852429_03315</name>
</gene>
<feature type="binding site" evidence="8">
    <location>
        <position position="493"/>
    </location>
    <ligand>
        <name>Mn(2+)</name>
        <dbReference type="ChEBI" id="CHEBI:29035"/>
    </ligand>
</feature>
<keyword evidence="2" id="KW-1003">Cell membrane</keyword>
<feature type="binding site" evidence="7">
    <location>
        <position position="445"/>
    </location>
    <ligand>
        <name>substrate</name>
    </ligand>
</feature>
<keyword evidence="7" id="KW-0479">Metal-binding</keyword>
<proteinExistence type="predicted"/>
<evidence type="ECO:0000256" key="8">
    <source>
        <dbReference type="PIRSR" id="PIRSR005091-3"/>
    </source>
</evidence>
<evidence type="ECO:0000256" key="5">
    <source>
        <dbReference type="ARBA" id="ARBA00023136"/>
    </source>
</evidence>
<dbReference type="EMBL" id="CYXP01000008">
    <property type="protein sequence ID" value="CUN28841.1"/>
    <property type="molecule type" value="Genomic_DNA"/>
</dbReference>
<dbReference type="RefSeq" id="WP_044545397.1">
    <property type="nucleotide sequence ID" value="NZ_CDRH01000232.1"/>
</dbReference>
<dbReference type="GO" id="GO:0005886">
    <property type="term" value="C:plasma membrane"/>
    <property type="evidence" value="ECO:0007669"/>
    <property type="project" value="UniProtKB-SubCell"/>
</dbReference>
<keyword evidence="5 9" id="KW-0472">Membrane</keyword>
<keyword evidence="4 9" id="KW-1133">Transmembrane helix</keyword>
<dbReference type="Pfam" id="PF00884">
    <property type="entry name" value="Sulfatase"/>
    <property type="match status" value="1"/>
</dbReference>
<evidence type="ECO:0000256" key="9">
    <source>
        <dbReference type="SAM" id="Phobius"/>
    </source>
</evidence>
<evidence type="ECO:0000256" key="1">
    <source>
        <dbReference type="ARBA" id="ARBA00004651"/>
    </source>
</evidence>
<name>A0A173VNN2_PARDI</name>
<accession>A0A173VNN2</accession>
<evidence type="ECO:0000313" key="12">
    <source>
        <dbReference type="Proteomes" id="UP000095591"/>
    </source>
</evidence>
<sequence>MKKRLLFILIVFIAWLPVFVIQKPVFMFYQHALSETCTFTDFLQVMLHGLKLDCTLAGYLTAIPLLLTLVSVWLPGAWLKKVLKGYFLIMGILVSAIFSVDVALYSFWGFRLDATLFFYLQSPADAMASVPLGMFFIQLLVFVAYALGIYAWFTFILRFAPVKPSFPPTGLEQLGSTFAILLAGGILFIPIRGGVTTSTANVGMVYFSQNQFLNHSAINPCFSLIASLSKQQDFASQFDFYPEEKRKALFDTLIQAQDSLCPGDSIPTEPVKLLTTTRPNILIIIMESFTANAIEAVGGEPGITPNLNRLSKEGVLFTNLYANSFRTDRGLVSVLNGYLAQPTTSIMKYPVKSQTLPSIAKSLNKEGYTADMLYGGDINFTNMQSYFYSSGYSKITADRDFPLSSRLSKWGANDDITFSHLYEDIKQRPVDGKPWLSTFLTLSSHEPFEVPFHHLEHPYLNSVAFTDSCIGNFIDTFKELPAWKNTVVIFVSDHGYRYPENMQEYGPLRFHIPMLWLGGAIAEPKVIDTYANQTDLAATLLNQMGLSTDEFSFSKDILNPCVPHYAFYTFNNGFGFIDESGVSVYDNEGNKILVEEPESGNETRLEKGKVLLQTLYDDLGNR</sequence>
<evidence type="ECO:0000313" key="11">
    <source>
        <dbReference type="EMBL" id="CUN28841.1"/>
    </source>
</evidence>
<feature type="binding site" evidence="8">
    <location>
        <position position="494"/>
    </location>
    <ligand>
        <name>Mn(2+)</name>
        <dbReference type="ChEBI" id="CHEBI:29035"/>
    </ligand>
</feature>
<reference evidence="11 12" key="1">
    <citation type="submission" date="2015-09" db="EMBL/GenBank/DDBJ databases">
        <authorList>
            <consortium name="Pathogen Informatics"/>
        </authorList>
    </citation>
    <scope>NUCLEOTIDE SEQUENCE [LARGE SCALE GENOMIC DNA]</scope>
    <source>
        <strain evidence="11 12">2789STDY5608872</strain>
    </source>
</reference>
<evidence type="ECO:0000256" key="4">
    <source>
        <dbReference type="ARBA" id="ARBA00022989"/>
    </source>
</evidence>
<dbReference type="InterPro" id="IPR012160">
    <property type="entry name" value="LtaS-like"/>
</dbReference>
<keyword evidence="7" id="KW-0464">Manganese</keyword>
<dbReference type="InterPro" id="IPR050448">
    <property type="entry name" value="OpgB/LTA_synthase_biosynth"/>
</dbReference>
<dbReference type="InterPro" id="IPR000917">
    <property type="entry name" value="Sulfatase_N"/>
</dbReference>
<dbReference type="GO" id="GO:0046872">
    <property type="term" value="F:metal ion binding"/>
    <property type="evidence" value="ECO:0007669"/>
    <property type="project" value="UniProtKB-KW"/>
</dbReference>
<feature type="binding site" evidence="8">
    <location>
        <position position="287"/>
    </location>
    <ligand>
        <name>Mn(2+)</name>
        <dbReference type="ChEBI" id="CHEBI:29035"/>
    </ligand>
</feature>
<dbReference type="AlphaFoldDB" id="A0A173VNN2"/>
<evidence type="ECO:0000256" key="2">
    <source>
        <dbReference type="ARBA" id="ARBA00022475"/>
    </source>
</evidence>
<evidence type="ECO:0000256" key="7">
    <source>
        <dbReference type="PIRSR" id="PIRSR005091-2"/>
    </source>
</evidence>
<protein>
    <submittedName>
        <fullName evidence="11">Lipoteichoic acid synthase</fullName>
    </submittedName>
</protein>
<feature type="transmembrane region" description="Helical" evidence="9">
    <location>
        <begin position="128"/>
        <end position="153"/>
    </location>
</feature>
<feature type="transmembrane region" description="Helical" evidence="9">
    <location>
        <begin position="86"/>
        <end position="108"/>
    </location>
</feature>
<feature type="active site" evidence="6">
    <location>
        <position position="327"/>
    </location>
</feature>
<dbReference type="Gene3D" id="3.40.720.10">
    <property type="entry name" value="Alkaline Phosphatase, subunit A"/>
    <property type="match status" value="1"/>
</dbReference>
<dbReference type="PANTHER" id="PTHR47371:SF3">
    <property type="entry name" value="PHOSPHOGLYCEROL TRANSFERASE I"/>
    <property type="match status" value="1"/>
</dbReference>
<evidence type="ECO:0000256" key="3">
    <source>
        <dbReference type="ARBA" id="ARBA00022692"/>
    </source>
</evidence>
<feature type="transmembrane region" description="Helical" evidence="9">
    <location>
        <begin position="56"/>
        <end position="74"/>
    </location>
</feature>
<feature type="transmembrane region" description="Helical" evidence="9">
    <location>
        <begin position="174"/>
        <end position="191"/>
    </location>
</feature>
<comment type="subcellular location">
    <subcellularLocation>
        <location evidence="1">Cell membrane</location>
        <topology evidence="1">Multi-pass membrane protein</topology>
    </subcellularLocation>
</comment>
<dbReference type="Proteomes" id="UP000095591">
    <property type="component" value="Unassembled WGS sequence"/>
</dbReference>
<dbReference type="CDD" id="cd16015">
    <property type="entry name" value="LTA_synthase"/>
    <property type="match status" value="1"/>
</dbReference>
<feature type="binding site" evidence="8">
    <location>
        <position position="327"/>
    </location>
    <ligand>
        <name>Mn(2+)</name>
        <dbReference type="ChEBI" id="CHEBI:29035"/>
    </ligand>
</feature>
<evidence type="ECO:0000256" key="6">
    <source>
        <dbReference type="PIRSR" id="PIRSR005091-1"/>
    </source>
</evidence>
<keyword evidence="3 9" id="KW-0812">Transmembrane</keyword>
<feature type="domain" description="Sulfatase N-terminal" evidence="10">
    <location>
        <begin position="279"/>
        <end position="545"/>
    </location>
</feature>
<dbReference type="InterPro" id="IPR017850">
    <property type="entry name" value="Alkaline_phosphatase_core_sf"/>
</dbReference>
<evidence type="ECO:0000259" key="10">
    <source>
        <dbReference type="Pfam" id="PF00884"/>
    </source>
</evidence>
<dbReference type="PANTHER" id="PTHR47371">
    <property type="entry name" value="LIPOTEICHOIC ACID SYNTHASE"/>
    <property type="match status" value="1"/>
</dbReference>
<dbReference type="PIRSF" id="PIRSF005091">
    <property type="entry name" value="Mmb_sulf_HI1246"/>
    <property type="match status" value="1"/>
</dbReference>
<dbReference type="SUPFAM" id="SSF53649">
    <property type="entry name" value="Alkaline phosphatase-like"/>
    <property type="match status" value="1"/>
</dbReference>
<organism evidence="11 12">
    <name type="scientific">Parabacteroides distasonis</name>
    <dbReference type="NCBI Taxonomy" id="823"/>
    <lineage>
        <taxon>Bacteria</taxon>
        <taxon>Pseudomonadati</taxon>
        <taxon>Bacteroidota</taxon>
        <taxon>Bacteroidia</taxon>
        <taxon>Bacteroidales</taxon>
        <taxon>Tannerellaceae</taxon>
        <taxon>Parabacteroides</taxon>
    </lineage>
</organism>